<dbReference type="RefSeq" id="XP_031573887.1">
    <property type="nucleotide sequence ID" value="XM_031718027.1"/>
</dbReference>
<reference evidence="28 29" key="1">
    <citation type="submission" date="2025-04" db="UniProtKB">
        <authorList>
            <consortium name="RefSeq"/>
        </authorList>
    </citation>
    <scope>IDENTIFICATION</scope>
    <source>
        <tissue evidence="28 29">Tentacle</tissue>
    </source>
</reference>
<evidence type="ECO:0000313" key="29">
    <source>
        <dbReference type="RefSeq" id="XP_031573887.1"/>
    </source>
</evidence>
<evidence type="ECO:0000256" key="17">
    <source>
        <dbReference type="ARBA" id="ARBA00061542"/>
    </source>
</evidence>
<dbReference type="PIRSF" id="PIRSF015582">
    <property type="entry name" value="Cit_lyase_B"/>
    <property type="match status" value="1"/>
</dbReference>
<comment type="cofactor">
    <cofactor evidence="1">
        <name>Mg(2+)</name>
        <dbReference type="ChEBI" id="CHEBI:18420"/>
    </cofactor>
</comment>
<dbReference type="GO" id="GO:0047777">
    <property type="term" value="F:(S)-citramalyl-CoA lyase activity"/>
    <property type="evidence" value="ECO:0007669"/>
    <property type="project" value="UniProtKB-EC"/>
</dbReference>
<dbReference type="PANTHER" id="PTHR11105">
    <property type="entry name" value="CITRATE LYASE SUBUNIT BETA-RELATED"/>
    <property type="match status" value="1"/>
</dbReference>
<dbReference type="InterPro" id="IPR040186">
    <property type="entry name" value="Citramalyl-CoA_lyase"/>
</dbReference>
<dbReference type="EC" id="3.1.2.30" evidence="18"/>
<dbReference type="Proteomes" id="UP000515163">
    <property type="component" value="Unplaced"/>
</dbReference>
<evidence type="ECO:0000256" key="16">
    <source>
        <dbReference type="ARBA" id="ARBA00055540"/>
    </source>
</evidence>
<keyword evidence="5" id="KW-0808">Transferase</keyword>
<evidence type="ECO:0000256" key="11">
    <source>
        <dbReference type="ARBA" id="ARBA00023128"/>
    </source>
</evidence>
<comment type="catalytic activity">
    <reaction evidence="14">
        <text>propanoyl-CoA + glyoxylate + H2O = 3-methylmalate + CoA + H(+)</text>
        <dbReference type="Rhea" id="RHEA:47628"/>
        <dbReference type="ChEBI" id="CHEBI:15377"/>
        <dbReference type="ChEBI" id="CHEBI:15378"/>
        <dbReference type="ChEBI" id="CHEBI:36655"/>
        <dbReference type="ChEBI" id="CHEBI:57287"/>
        <dbReference type="ChEBI" id="CHEBI:57392"/>
        <dbReference type="ChEBI" id="CHEBI:87810"/>
    </reaction>
</comment>
<dbReference type="EC" id="4.1.3.25" evidence="19"/>
<evidence type="ECO:0000256" key="12">
    <source>
        <dbReference type="ARBA" id="ARBA00023239"/>
    </source>
</evidence>
<dbReference type="GO" id="GO:0004474">
    <property type="term" value="F:malate synthase activity"/>
    <property type="evidence" value="ECO:0007669"/>
    <property type="project" value="UniProtKB-EC"/>
</dbReference>
<dbReference type="KEGG" id="aten:116307725"/>
<evidence type="ECO:0000256" key="23">
    <source>
        <dbReference type="ARBA" id="ARBA00083020"/>
    </source>
</evidence>
<comment type="catalytic activity">
    <reaction evidence="15">
        <text>(3S)-citramalyl-CoA = pyruvate + acetyl-CoA</text>
        <dbReference type="Rhea" id="RHEA:22612"/>
        <dbReference type="ChEBI" id="CHEBI:15361"/>
        <dbReference type="ChEBI" id="CHEBI:57288"/>
        <dbReference type="ChEBI" id="CHEBI:58668"/>
        <dbReference type="EC" id="4.1.3.25"/>
    </reaction>
</comment>
<feature type="domain" description="HpcH/HpaI aldolase/citrate lyase" evidence="26">
    <location>
        <begin position="34"/>
        <end position="258"/>
    </location>
</feature>
<dbReference type="GeneID" id="116307725"/>
<feature type="binding site" evidence="25">
    <location>
        <position position="190"/>
    </location>
    <ligand>
        <name>Mg(2+)</name>
        <dbReference type="ChEBI" id="CHEBI:18420"/>
    </ligand>
</feature>
<evidence type="ECO:0000256" key="24">
    <source>
        <dbReference type="PIRSR" id="PIRSR015582-1"/>
    </source>
</evidence>
<dbReference type="AlphaFoldDB" id="A0A6P8J1U3"/>
<dbReference type="Pfam" id="PF03328">
    <property type="entry name" value="HpcH_HpaI"/>
    <property type="match status" value="1"/>
</dbReference>
<dbReference type="GO" id="GO:0106064">
    <property type="term" value="P:regulation of cobalamin metabolic process"/>
    <property type="evidence" value="ECO:0007669"/>
    <property type="project" value="TreeGrafter"/>
</dbReference>
<comment type="catalytic activity">
    <reaction evidence="13">
        <text>glyoxylate + acetyl-CoA + H2O = (S)-malate + CoA + H(+)</text>
        <dbReference type="Rhea" id="RHEA:18181"/>
        <dbReference type="ChEBI" id="CHEBI:15377"/>
        <dbReference type="ChEBI" id="CHEBI:15378"/>
        <dbReference type="ChEBI" id="CHEBI:15589"/>
        <dbReference type="ChEBI" id="CHEBI:36655"/>
        <dbReference type="ChEBI" id="CHEBI:57287"/>
        <dbReference type="ChEBI" id="CHEBI:57288"/>
        <dbReference type="EC" id="2.3.3.9"/>
    </reaction>
</comment>
<evidence type="ECO:0000256" key="18">
    <source>
        <dbReference type="ARBA" id="ARBA00066460"/>
    </source>
</evidence>
<evidence type="ECO:0000313" key="27">
    <source>
        <dbReference type="Proteomes" id="UP000515163"/>
    </source>
</evidence>
<keyword evidence="11" id="KW-0496">Mitochondrion</keyword>
<dbReference type="InterPro" id="IPR011206">
    <property type="entry name" value="Citrate_lyase_beta/mcl1/mcl2"/>
</dbReference>
<evidence type="ECO:0000256" key="5">
    <source>
        <dbReference type="ARBA" id="ARBA00022679"/>
    </source>
</evidence>
<accession>A0A6P8J1U3</accession>
<evidence type="ECO:0000256" key="22">
    <source>
        <dbReference type="ARBA" id="ARBA00076788"/>
    </source>
</evidence>
<feature type="binding site" evidence="24">
    <location>
        <position position="95"/>
    </location>
    <ligand>
        <name>substrate</name>
    </ligand>
</feature>
<keyword evidence="12" id="KW-0456">Lyase</keyword>
<dbReference type="OrthoDB" id="1773at2759"/>
<dbReference type="PANTHER" id="PTHR11105:SF0">
    <property type="entry name" value="CITRAMALYL-COA LYASE, MITOCHONDRIAL"/>
    <property type="match status" value="1"/>
</dbReference>
<dbReference type="EC" id="2.3.3.9" evidence="4"/>
<evidence type="ECO:0000256" key="10">
    <source>
        <dbReference type="ARBA" id="ARBA00022990"/>
    </source>
</evidence>
<evidence type="ECO:0000259" key="26">
    <source>
        <dbReference type="Pfam" id="PF03328"/>
    </source>
</evidence>
<proteinExistence type="inferred from homology"/>
<gene>
    <name evidence="28 29" type="primary">LOC116307725</name>
</gene>
<dbReference type="GO" id="GO:0046872">
    <property type="term" value="F:metal ion binding"/>
    <property type="evidence" value="ECO:0007669"/>
    <property type="project" value="UniProtKB-KW"/>
</dbReference>
<dbReference type="InterPro" id="IPR040442">
    <property type="entry name" value="Pyrv_kinase-like_dom_sf"/>
</dbReference>
<evidence type="ECO:0000313" key="28">
    <source>
        <dbReference type="RefSeq" id="XP_031573886.1"/>
    </source>
</evidence>
<evidence type="ECO:0000256" key="14">
    <source>
        <dbReference type="ARBA" id="ARBA00051623"/>
    </source>
</evidence>
<comment type="function">
    <text evidence="16">Mitochondrial citramalyl-CoA lyase indirectly involved in the vitamin B12 metabolism. Converts citramalyl-CoA into acetyl-CoA and pyruvate in the C5-dicarboxylate catabolism pathway. The C5-dicarboxylate catabolism pathway is required to detoxify itaconate, a vitamin B12-poisoning metabolite. Also acts as a malate synthase in vitro, converting glyoxylate and acetyl-CoA to malate. Also displays malyl-CoA thioesterase activity. Also acts as a beta-methylmalate synthase in vitro, by mediating conversion of glyoxylate and propionyl-CoA to beta-methylmalate. Also has very weak citramalate synthase activity in vitro.</text>
</comment>
<evidence type="ECO:0000256" key="2">
    <source>
        <dbReference type="ARBA" id="ARBA00004173"/>
    </source>
</evidence>
<dbReference type="Gene3D" id="3.20.20.60">
    <property type="entry name" value="Phosphoenolpyruvate-binding domains"/>
    <property type="match status" value="1"/>
</dbReference>
<evidence type="ECO:0000256" key="21">
    <source>
        <dbReference type="ARBA" id="ARBA00076231"/>
    </source>
</evidence>
<comment type="similarity">
    <text evidence="17">Belongs to the HpcH/HpaI aldolase family. Citrate lyase beta subunit-like subfamily.</text>
</comment>
<evidence type="ECO:0000256" key="3">
    <source>
        <dbReference type="ARBA" id="ARBA00011233"/>
    </source>
</evidence>
<evidence type="ECO:0000256" key="1">
    <source>
        <dbReference type="ARBA" id="ARBA00001946"/>
    </source>
</evidence>
<comment type="subunit">
    <text evidence="3">Homotrimer.</text>
</comment>
<evidence type="ECO:0000256" key="4">
    <source>
        <dbReference type="ARBA" id="ARBA00012636"/>
    </source>
</evidence>
<sequence length="326" mass="36339">MLLSKCTFLTKKLDKSFILPKQITRCLSNHIPRRSFLYMPGNDERKVKKAATLTADCVVLDCEDAVAFNKKEEARNTVCCLMSELQFGRSEVCARINSISSGLAEEDLKAILTAKVLPHTVVVPKVDSLEDMRWISNQISTLMKERTEKIGLITQAESAISLLNLRDVCIYGTSNDRPFILHAIIFGSDDFLVSIGGTRTKDAKELIYARQAVVVHAKAYGLQAIDLVHIDYKDLDDLKRQSEEGARTGFTGKQIIHPGQIDIVNKAFSPSEEKIKWARELLDAFEQKEQTGKGAITFQGSMIDMPLVLQARNVIALAENMETSTS</sequence>
<feature type="binding site" evidence="24">
    <location>
        <position position="157"/>
    </location>
    <ligand>
        <name>substrate</name>
    </ligand>
</feature>
<dbReference type="GO" id="GO:0016787">
    <property type="term" value="F:hydrolase activity"/>
    <property type="evidence" value="ECO:0007669"/>
    <property type="project" value="UniProtKB-KW"/>
</dbReference>
<protein>
    <recommendedName>
        <fullName evidence="20">Citramalyl-CoA lyase, mitochondrial</fullName>
        <ecNumber evidence="4">2.3.3.9</ecNumber>
        <ecNumber evidence="18">3.1.2.30</ecNumber>
        <ecNumber evidence="19">4.1.3.25</ecNumber>
    </recommendedName>
    <alternativeName>
        <fullName evidence="22">(3S)-malyl-CoA thioesterase</fullName>
    </alternativeName>
    <alternativeName>
        <fullName evidence="23">Beta-methylmalate synthase</fullName>
    </alternativeName>
    <alternativeName>
        <fullName evidence="21">Malate synthase</fullName>
    </alternativeName>
</protein>
<dbReference type="FunFam" id="3.20.20.60:FF:000014">
    <property type="entry name" value="Citrate lyase subunit beta-like protein"/>
    <property type="match status" value="1"/>
</dbReference>
<keyword evidence="9" id="KW-0809">Transit peptide</keyword>
<evidence type="ECO:0000256" key="25">
    <source>
        <dbReference type="PIRSR" id="PIRSR015582-2"/>
    </source>
</evidence>
<feature type="binding site" evidence="25">
    <location>
        <position position="157"/>
    </location>
    <ligand>
        <name>Mg(2+)</name>
        <dbReference type="ChEBI" id="CHEBI:18420"/>
    </ligand>
</feature>
<evidence type="ECO:0000256" key="13">
    <source>
        <dbReference type="ARBA" id="ARBA00047918"/>
    </source>
</evidence>
<evidence type="ECO:0000256" key="15">
    <source>
        <dbReference type="ARBA" id="ARBA00051672"/>
    </source>
</evidence>
<evidence type="ECO:0000256" key="20">
    <source>
        <dbReference type="ARBA" id="ARBA00072098"/>
    </source>
</evidence>
<keyword evidence="10" id="KW-0007">Acetylation</keyword>
<keyword evidence="6 25" id="KW-0479">Metal-binding</keyword>
<organism evidence="27 28">
    <name type="scientific">Actinia tenebrosa</name>
    <name type="common">Australian red waratah sea anemone</name>
    <dbReference type="NCBI Taxonomy" id="6105"/>
    <lineage>
        <taxon>Eukaryota</taxon>
        <taxon>Metazoa</taxon>
        <taxon>Cnidaria</taxon>
        <taxon>Anthozoa</taxon>
        <taxon>Hexacorallia</taxon>
        <taxon>Actiniaria</taxon>
        <taxon>Actiniidae</taxon>
        <taxon>Actinia</taxon>
    </lineage>
</organism>
<name>A0A6P8J1U3_ACTTE</name>
<dbReference type="InterPro" id="IPR005000">
    <property type="entry name" value="Aldolase/citrate-lyase_domain"/>
</dbReference>
<evidence type="ECO:0000256" key="8">
    <source>
        <dbReference type="ARBA" id="ARBA00022842"/>
    </source>
</evidence>
<dbReference type="InterPro" id="IPR015813">
    <property type="entry name" value="Pyrv/PenolPyrv_kinase-like_dom"/>
</dbReference>
<dbReference type="RefSeq" id="XP_031573886.1">
    <property type="nucleotide sequence ID" value="XM_031718026.1"/>
</dbReference>
<keyword evidence="7" id="KW-0378">Hydrolase</keyword>
<evidence type="ECO:0000256" key="7">
    <source>
        <dbReference type="ARBA" id="ARBA00022801"/>
    </source>
</evidence>
<keyword evidence="8 25" id="KW-0460">Magnesium</keyword>
<dbReference type="SUPFAM" id="SSF51621">
    <property type="entry name" value="Phosphoenolpyruvate/pyruvate domain"/>
    <property type="match status" value="1"/>
</dbReference>
<evidence type="ECO:0000256" key="9">
    <source>
        <dbReference type="ARBA" id="ARBA00022946"/>
    </source>
</evidence>
<comment type="subcellular location">
    <subcellularLocation>
        <location evidence="2">Mitochondrion</location>
    </subcellularLocation>
</comment>
<evidence type="ECO:0000256" key="6">
    <source>
        <dbReference type="ARBA" id="ARBA00022723"/>
    </source>
</evidence>
<dbReference type="GO" id="GO:0005739">
    <property type="term" value="C:mitochondrion"/>
    <property type="evidence" value="ECO:0007669"/>
    <property type="project" value="UniProtKB-SubCell"/>
</dbReference>
<evidence type="ECO:0000256" key="19">
    <source>
        <dbReference type="ARBA" id="ARBA00066840"/>
    </source>
</evidence>
<keyword evidence="27" id="KW-1185">Reference proteome</keyword>